<accession>A0A1G8EEB5</accession>
<evidence type="ECO:0000313" key="4">
    <source>
        <dbReference type="Proteomes" id="UP000183670"/>
    </source>
</evidence>
<dbReference type="EMBL" id="FNDO01000010">
    <property type="protein sequence ID" value="SDH68224.1"/>
    <property type="molecule type" value="Genomic_DNA"/>
</dbReference>
<evidence type="ECO:0000313" key="2">
    <source>
        <dbReference type="EMBL" id="SDH68224.1"/>
    </source>
</evidence>
<proteinExistence type="predicted"/>
<dbReference type="KEGG" id="boa:Bovatus_04023"/>
<gene>
    <name evidence="1" type="ORF">SAMN05192581_10106</name>
    <name evidence="2" type="ORF">SAMN05192582_101049</name>
</gene>
<protein>
    <submittedName>
        <fullName evidence="2">Uncharacterized protein</fullName>
    </submittedName>
</protein>
<dbReference type="Proteomes" id="UP000181870">
    <property type="component" value="Unassembled WGS sequence"/>
</dbReference>
<evidence type="ECO:0000313" key="1">
    <source>
        <dbReference type="EMBL" id="SDB76531.1"/>
    </source>
</evidence>
<dbReference type="Proteomes" id="UP000183670">
    <property type="component" value="Unassembled WGS sequence"/>
</dbReference>
<name>A0A1G8EEB5_BACOV</name>
<organism evidence="2 3">
    <name type="scientific">Bacteroides ovatus</name>
    <dbReference type="NCBI Taxonomy" id="28116"/>
    <lineage>
        <taxon>Bacteria</taxon>
        <taxon>Pseudomonadati</taxon>
        <taxon>Bacteroidota</taxon>
        <taxon>Bacteroidia</taxon>
        <taxon>Bacteroidales</taxon>
        <taxon>Bacteroidaceae</taxon>
        <taxon>Bacteroides</taxon>
    </lineage>
</organism>
<reference evidence="3 4" key="1">
    <citation type="submission" date="2016-10" db="EMBL/GenBank/DDBJ databases">
        <authorList>
            <person name="de Groot N.N."/>
        </authorList>
    </citation>
    <scope>NUCLEOTIDE SEQUENCE [LARGE SCALE GENOMIC DNA]</scope>
    <source>
        <strain evidence="1 4">NLAE-zl-C500</strain>
        <strain evidence="2 3">NLAE-zl-C57</strain>
    </source>
</reference>
<sequence>MYVLSVRTQNELAFFRNIVGMDSVEKKEGYSSWRGTAFLDI</sequence>
<evidence type="ECO:0000313" key="3">
    <source>
        <dbReference type="Proteomes" id="UP000181870"/>
    </source>
</evidence>
<dbReference type="AlphaFoldDB" id="A0A1G8EEB5"/>
<dbReference type="EMBL" id="FMYE01000010">
    <property type="protein sequence ID" value="SDB76531.1"/>
    <property type="molecule type" value="Genomic_DNA"/>
</dbReference>